<accession>A0A9W6ZX00</accession>
<dbReference type="GO" id="GO:0046961">
    <property type="term" value="F:proton-transporting ATPase activity, rotational mechanism"/>
    <property type="evidence" value="ECO:0007669"/>
    <property type="project" value="InterPro"/>
</dbReference>
<sequence>MSGFQVRSYPALGSVGSSDLASKSSKFAVVPPVVSPSPYEENGQSFSDINWDIFSRSGALTSSETSVIRMAETNVLSYVLADPSDAAKYASALLSCLRSIKSSTEVTHYVLTKILEVLNEVDVVSNPASLFFDAPSGEFSENYSSFKHCLSHRDGWIVKASGVASSFILT</sequence>
<dbReference type="InterPro" id="IPR011989">
    <property type="entry name" value="ARM-like"/>
</dbReference>
<dbReference type="GO" id="GO:0000221">
    <property type="term" value="C:vacuolar proton-transporting V-type ATPase, V1 domain"/>
    <property type="evidence" value="ECO:0007669"/>
    <property type="project" value="InterPro"/>
</dbReference>
<proteinExistence type="predicted"/>
<organism evidence="1 2">
    <name type="scientific">Triparma retinervis</name>
    <dbReference type="NCBI Taxonomy" id="2557542"/>
    <lineage>
        <taxon>Eukaryota</taxon>
        <taxon>Sar</taxon>
        <taxon>Stramenopiles</taxon>
        <taxon>Ochrophyta</taxon>
        <taxon>Bolidophyceae</taxon>
        <taxon>Parmales</taxon>
        <taxon>Triparmaceae</taxon>
        <taxon>Triparma</taxon>
    </lineage>
</organism>
<dbReference type="EMBL" id="BRXZ01000959">
    <property type="protein sequence ID" value="GMH58500.1"/>
    <property type="molecule type" value="Genomic_DNA"/>
</dbReference>
<dbReference type="OrthoDB" id="10263554at2759"/>
<comment type="caution">
    <text evidence="1">The sequence shown here is derived from an EMBL/GenBank/DDBJ whole genome shotgun (WGS) entry which is preliminary data.</text>
</comment>
<dbReference type="InterPro" id="IPR004908">
    <property type="entry name" value="ATPase_V1-cplx_hsu"/>
</dbReference>
<name>A0A9W6ZX00_9STRA</name>
<dbReference type="Proteomes" id="UP001165082">
    <property type="component" value="Unassembled WGS sequence"/>
</dbReference>
<evidence type="ECO:0000313" key="1">
    <source>
        <dbReference type="EMBL" id="GMH58500.1"/>
    </source>
</evidence>
<gene>
    <name evidence="1" type="ORF">TrRE_jg11</name>
</gene>
<keyword evidence="2" id="KW-1185">Reference proteome</keyword>
<dbReference type="Gene3D" id="1.25.10.10">
    <property type="entry name" value="Leucine-rich Repeat Variant"/>
    <property type="match status" value="1"/>
</dbReference>
<reference evidence="1" key="1">
    <citation type="submission" date="2022-07" db="EMBL/GenBank/DDBJ databases">
        <title>Genome analysis of Parmales, a sister group of diatoms, reveals the evolutionary specialization of diatoms from phago-mixotrophs to photoautotrophs.</title>
        <authorList>
            <person name="Ban H."/>
            <person name="Sato S."/>
            <person name="Yoshikawa S."/>
            <person name="Kazumasa Y."/>
            <person name="Nakamura Y."/>
            <person name="Ichinomiya M."/>
            <person name="Saitoh K."/>
            <person name="Sato N."/>
            <person name="Blanc-Mathieu R."/>
            <person name="Endo H."/>
            <person name="Kuwata A."/>
            <person name="Ogata H."/>
        </authorList>
    </citation>
    <scope>NUCLEOTIDE SEQUENCE</scope>
</reference>
<protein>
    <submittedName>
        <fullName evidence="1">Uncharacterized protein</fullName>
    </submittedName>
</protein>
<dbReference type="Pfam" id="PF03224">
    <property type="entry name" value="V-ATPase_H_N"/>
    <property type="match status" value="1"/>
</dbReference>
<evidence type="ECO:0000313" key="2">
    <source>
        <dbReference type="Proteomes" id="UP001165082"/>
    </source>
</evidence>
<dbReference type="AlphaFoldDB" id="A0A9W6ZX00"/>
<feature type="non-terminal residue" evidence="1">
    <location>
        <position position="170"/>
    </location>
</feature>